<evidence type="ECO:0000313" key="1">
    <source>
        <dbReference type="EMBL" id="KAF3590957.1"/>
    </source>
</evidence>
<dbReference type="Proteomes" id="UP000266723">
    <property type="component" value="Unassembled WGS sequence"/>
</dbReference>
<keyword evidence="2" id="KW-1185">Reference proteome</keyword>
<comment type="caution">
    <text evidence="1">The sequence shown here is derived from an EMBL/GenBank/DDBJ whole genome shotgun (WGS) entry which is preliminary data.</text>
</comment>
<evidence type="ECO:0000313" key="2">
    <source>
        <dbReference type="Proteomes" id="UP000266723"/>
    </source>
</evidence>
<reference evidence="1 2" key="1">
    <citation type="journal article" date="2020" name="BMC Genomics">
        <title>Intraspecific diversification of the crop wild relative Brassica cretica Lam. using demographic model selection.</title>
        <authorList>
            <person name="Kioukis A."/>
            <person name="Michalopoulou V.A."/>
            <person name="Briers L."/>
            <person name="Pirintsos S."/>
            <person name="Studholme D.J."/>
            <person name="Pavlidis P."/>
            <person name="Sarris P.F."/>
        </authorList>
    </citation>
    <scope>NUCLEOTIDE SEQUENCE [LARGE SCALE GENOMIC DNA]</scope>
    <source>
        <strain evidence="2">cv. PFS-1207/04</strain>
    </source>
</reference>
<protein>
    <submittedName>
        <fullName evidence="1">Uncharacterized protein</fullName>
    </submittedName>
</protein>
<organism evidence="1 2">
    <name type="scientific">Brassica cretica</name>
    <name type="common">Mustard</name>
    <dbReference type="NCBI Taxonomy" id="69181"/>
    <lineage>
        <taxon>Eukaryota</taxon>
        <taxon>Viridiplantae</taxon>
        <taxon>Streptophyta</taxon>
        <taxon>Embryophyta</taxon>
        <taxon>Tracheophyta</taxon>
        <taxon>Spermatophyta</taxon>
        <taxon>Magnoliopsida</taxon>
        <taxon>eudicotyledons</taxon>
        <taxon>Gunneridae</taxon>
        <taxon>Pentapetalae</taxon>
        <taxon>rosids</taxon>
        <taxon>malvids</taxon>
        <taxon>Brassicales</taxon>
        <taxon>Brassicaceae</taxon>
        <taxon>Brassiceae</taxon>
        <taxon>Brassica</taxon>
    </lineage>
</organism>
<accession>A0ABQ7E119</accession>
<sequence length="83" mass="9103">MGVDDVLRRLQPQLAFRTASVPFASDDQAARDPTTNSSRLRSAARNLSLNTIRDSIGSSQLASRSCPTRGSFSWWSGFNNQLS</sequence>
<dbReference type="EMBL" id="QGKV02000299">
    <property type="protein sequence ID" value="KAF3590957.1"/>
    <property type="molecule type" value="Genomic_DNA"/>
</dbReference>
<gene>
    <name evidence="1" type="ORF">DY000_02022386</name>
</gene>
<proteinExistence type="predicted"/>
<name>A0ABQ7E119_BRACR</name>